<feature type="transmembrane region" description="Helical" evidence="6">
    <location>
        <begin position="18"/>
        <end position="35"/>
    </location>
</feature>
<evidence type="ECO:0000256" key="3">
    <source>
        <dbReference type="ARBA" id="ARBA00022692"/>
    </source>
</evidence>
<comment type="similarity">
    <text evidence="6">Belongs to the ABC-4 integral membrane protein family.</text>
</comment>
<proteinExistence type="inferred from homology"/>
<comment type="subcellular location">
    <subcellularLocation>
        <location evidence="1 6">Cell membrane</location>
        <topology evidence="1 6">Multi-pass membrane protein</topology>
    </subcellularLocation>
</comment>
<feature type="transmembrane region" description="Helical" evidence="6">
    <location>
        <begin position="199"/>
        <end position="216"/>
    </location>
</feature>
<gene>
    <name evidence="8" type="ORF">FDF74_04515</name>
</gene>
<dbReference type="RefSeq" id="WP_163248677.1">
    <property type="nucleotide sequence ID" value="NZ_SXDP01000002.1"/>
</dbReference>
<organism evidence="8 9">
    <name type="scientific">Clostridium niameyense</name>
    <dbReference type="NCBI Taxonomy" id="1622073"/>
    <lineage>
        <taxon>Bacteria</taxon>
        <taxon>Bacillati</taxon>
        <taxon>Bacillota</taxon>
        <taxon>Clostridia</taxon>
        <taxon>Eubacteriales</taxon>
        <taxon>Clostridiaceae</taxon>
        <taxon>Clostridium</taxon>
    </lineage>
</organism>
<dbReference type="InterPro" id="IPR027022">
    <property type="entry name" value="ABC_permease_BceB-typ"/>
</dbReference>
<feature type="transmembrane region" description="Helical" evidence="6">
    <location>
        <begin position="512"/>
        <end position="537"/>
    </location>
</feature>
<dbReference type="AlphaFoldDB" id="A0A6M0RBB6"/>
<evidence type="ECO:0000256" key="1">
    <source>
        <dbReference type="ARBA" id="ARBA00004651"/>
    </source>
</evidence>
<feature type="transmembrane region" description="Helical" evidence="6">
    <location>
        <begin position="144"/>
        <end position="167"/>
    </location>
</feature>
<evidence type="ECO:0000256" key="6">
    <source>
        <dbReference type="PIRNR" id="PIRNR018968"/>
    </source>
</evidence>
<dbReference type="Proteomes" id="UP000473885">
    <property type="component" value="Unassembled WGS sequence"/>
</dbReference>
<dbReference type="PANTHER" id="PTHR46795">
    <property type="entry name" value="ABC TRANSPORTER PERMEASE-RELATED-RELATED"/>
    <property type="match status" value="1"/>
</dbReference>
<feature type="domain" description="ABC3 transporter permease C-terminal" evidence="7">
    <location>
        <begin position="57"/>
        <end position="167"/>
    </location>
</feature>
<feature type="transmembrane region" description="Helical" evidence="6">
    <location>
        <begin position="98"/>
        <end position="124"/>
    </location>
</feature>
<feature type="transmembrane region" description="Helical" evidence="6">
    <location>
        <begin position="55"/>
        <end position="77"/>
    </location>
</feature>
<feature type="domain" description="ABC3 transporter permease C-terminal" evidence="7">
    <location>
        <begin position="521"/>
        <end position="624"/>
    </location>
</feature>
<dbReference type="PIRSF" id="PIRSF018968">
    <property type="entry name" value="ABC_permease_BceB"/>
    <property type="match status" value="1"/>
</dbReference>
<dbReference type="InterPro" id="IPR003838">
    <property type="entry name" value="ABC3_permease_C"/>
</dbReference>
<keyword evidence="4 6" id="KW-1133">Transmembrane helix</keyword>
<dbReference type="EMBL" id="SXDP01000002">
    <property type="protein sequence ID" value="NEZ46478.1"/>
    <property type="molecule type" value="Genomic_DNA"/>
</dbReference>
<feature type="transmembrane region" description="Helical" evidence="6">
    <location>
        <begin position="281"/>
        <end position="304"/>
    </location>
</feature>
<protein>
    <submittedName>
        <fullName evidence="8">ABC transporter permease</fullName>
    </submittedName>
</protein>
<evidence type="ECO:0000313" key="9">
    <source>
        <dbReference type="Proteomes" id="UP000473885"/>
    </source>
</evidence>
<keyword evidence="9" id="KW-1185">Reference proteome</keyword>
<keyword evidence="3 6" id="KW-0812">Transmembrane</keyword>
<evidence type="ECO:0000256" key="2">
    <source>
        <dbReference type="ARBA" id="ARBA00022475"/>
    </source>
</evidence>
<dbReference type="PANTHER" id="PTHR46795:SF3">
    <property type="entry name" value="ABC TRANSPORTER PERMEASE"/>
    <property type="match status" value="1"/>
</dbReference>
<evidence type="ECO:0000256" key="4">
    <source>
        <dbReference type="ARBA" id="ARBA00022989"/>
    </source>
</evidence>
<evidence type="ECO:0000256" key="5">
    <source>
        <dbReference type="ARBA" id="ARBA00023136"/>
    </source>
</evidence>
<accession>A0A6M0RBB6</accession>
<dbReference type="GO" id="GO:0055085">
    <property type="term" value="P:transmembrane transport"/>
    <property type="evidence" value="ECO:0007669"/>
    <property type="project" value="UniProtKB-UniRule"/>
</dbReference>
<dbReference type="InterPro" id="IPR052536">
    <property type="entry name" value="ABC-4_Integral_Memb_Prot"/>
</dbReference>
<feature type="transmembrane region" description="Helical" evidence="6">
    <location>
        <begin position="228"/>
        <end position="249"/>
    </location>
</feature>
<dbReference type="GO" id="GO:0005886">
    <property type="term" value="C:plasma membrane"/>
    <property type="evidence" value="ECO:0007669"/>
    <property type="project" value="UniProtKB-SubCell"/>
</dbReference>
<evidence type="ECO:0000313" key="8">
    <source>
        <dbReference type="EMBL" id="NEZ46478.1"/>
    </source>
</evidence>
<evidence type="ECO:0000259" key="7">
    <source>
        <dbReference type="Pfam" id="PF02687"/>
    </source>
</evidence>
<sequence length="634" mass="72928">MSIYKISYNNIKKNPKNYLLYFISIVFSSFIFFSFNSIKYNRDVLKSIGSVALGLNLSSIVVLFFSFIFIYNANVFFREKRKKEIGLYNLLGITKKKIGLMFIYEGFILGIFGVLVGVLLGFMFSKIIMMLLVRLMELDVIIHMNFSLIAISETMLVFTLIILILAVENFHVIKKIPLVNLFREEKQVEDMGKTSKIKGILGMVLIAMGYALALSHKTTVGSLGRLTFILIIVIIGTQLFYKAGLSILLKRLKKFQNFYFKGTNMVSIAETSYKIKSNANILSTVTILIAVCVTALGTTTTFYYDLQKNINNRIKFACAIEENSDSIKKQVDNVLKKYDDKILFNDVIEFKVVQGSYVSEFLSINKKYRSEISVEVLSESSYKKLMNYEKRKYTRLNSNKDVYLIEDSTMIDMFNTDLKEPFIFKDRDQKFNIKASYKEMITNEKINESIIVVKDSVYASLNKVDRIKKIRCIDVKDKRNSFELSNDINKIAKSNKADFSSYAYNYKQAYKVFGLLFFIGIILSILFIIATGSLILFKQISNIYDNKARYIALKKIGANNNHIEKILLKQTSIIFLLPVVLGTFHNLFAMEILKRSLRESITIPVVITLIVYYIAYGIFYLITVKYSKNMIIKS</sequence>
<keyword evidence="2 6" id="KW-1003">Cell membrane</keyword>
<feature type="transmembrane region" description="Helical" evidence="6">
    <location>
        <begin position="601"/>
        <end position="624"/>
    </location>
</feature>
<comment type="caution">
    <text evidence="8">The sequence shown here is derived from an EMBL/GenBank/DDBJ whole genome shotgun (WGS) entry which is preliminary data.</text>
</comment>
<keyword evidence="5 6" id="KW-0472">Membrane</keyword>
<dbReference type="Pfam" id="PF02687">
    <property type="entry name" value="FtsX"/>
    <property type="match status" value="2"/>
</dbReference>
<name>A0A6M0RBB6_9CLOT</name>
<keyword evidence="6" id="KW-0813">Transport</keyword>
<feature type="transmembrane region" description="Helical" evidence="6">
    <location>
        <begin position="572"/>
        <end position="589"/>
    </location>
</feature>
<reference evidence="8 9" key="1">
    <citation type="submission" date="2019-04" db="EMBL/GenBank/DDBJ databases">
        <title>Genome sequencing of Clostridium botulinum Groups I-IV and Clostridium butyricum.</title>
        <authorList>
            <person name="Brunt J."/>
            <person name="Van Vliet A.H.M."/>
            <person name="Stringer S.C."/>
            <person name="Carter A.T."/>
            <person name="Peck M.W."/>
        </authorList>
    </citation>
    <scope>NUCLEOTIDE SEQUENCE [LARGE SCALE GENOMIC DNA]</scope>
    <source>
        <strain evidence="8 9">IFR 18/094</strain>
    </source>
</reference>